<dbReference type="Gene3D" id="3.40.605.10">
    <property type="entry name" value="Aldehyde Dehydrogenase, Chain A, domain 1"/>
    <property type="match status" value="1"/>
</dbReference>
<protein>
    <recommendedName>
        <fullName evidence="2">Aldehyde dehydrogenase domain-containing protein</fullName>
    </recommendedName>
</protein>
<organism evidence="3 4">
    <name type="scientific">Gluconobacter morbifer G707</name>
    <dbReference type="NCBI Taxonomy" id="1088869"/>
    <lineage>
        <taxon>Bacteria</taxon>
        <taxon>Pseudomonadati</taxon>
        <taxon>Pseudomonadota</taxon>
        <taxon>Alphaproteobacteria</taxon>
        <taxon>Acetobacterales</taxon>
        <taxon>Acetobacteraceae</taxon>
        <taxon>Gluconobacter</taxon>
    </lineage>
</organism>
<dbReference type="InterPro" id="IPR015590">
    <property type="entry name" value="Aldehyde_DH_dom"/>
</dbReference>
<feature type="domain" description="Aldehyde dehydrogenase" evidence="2">
    <location>
        <begin position="4"/>
        <end position="195"/>
    </location>
</feature>
<sequence length="221" mass="23697">MLPDDAVEQLKQAAELWAGVPMTVRLRLVRRFRRLLRRRWWMLPGLFPDRPVVETLTAELLPVLAACKFLERNAKKVLRGRKAGVWGRPLWLPGVTSRVERRPFGAVLILAPGNYPLMLPGIQILQALVAGNVVALKPAPGGETAACLLADLLVHAGFPPAVCMILPTDSGVEAVAAGFDLIILTGSAQTGRCVPSGGGQDTDAHNHGAFWRGPGVRVAGG</sequence>
<dbReference type="AlphaFoldDB" id="G6XH90"/>
<dbReference type="Pfam" id="PF00171">
    <property type="entry name" value="Aldedh"/>
    <property type="match status" value="1"/>
</dbReference>
<dbReference type="InterPro" id="IPR016162">
    <property type="entry name" value="Ald_DH_N"/>
</dbReference>
<dbReference type="eggNOG" id="COG1012">
    <property type="taxonomic scope" value="Bacteria"/>
</dbReference>
<evidence type="ECO:0000313" key="4">
    <source>
        <dbReference type="Proteomes" id="UP000004949"/>
    </source>
</evidence>
<gene>
    <name evidence="3" type="ORF">GMO_08560</name>
</gene>
<keyword evidence="1" id="KW-0560">Oxidoreductase</keyword>
<keyword evidence="4" id="KW-1185">Reference proteome</keyword>
<dbReference type="PANTHER" id="PTHR11699">
    <property type="entry name" value="ALDEHYDE DEHYDROGENASE-RELATED"/>
    <property type="match status" value="1"/>
</dbReference>
<dbReference type="PATRIC" id="fig|1088869.3.peg.860"/>
<dbReference type="InterPro" id="IPR016161">
    <property type="entry name" value="Ald_DH/histidinol_DH"/>
</dbReference>
<name>G6XH90_9PROT</name>
<reference evidence="3 4" key="1">
    <citation type="submission" date="2011-10" db="EMBL/GenBank/DDBJ databases">
        <title>Genome sequence of Gluconobacter morbifer G707, isolated from Drosophila gut.</title>
        <authorList>
            <person name="Lee W.-J."/>
            <person name="Kim E.-K."/>
        </authorList>
    </citation>
    <scope>NUCLEOTIDE SEQUENCE [LARGE SCALE GENOMIC DNA]</scope>
    <source>
        <strain evidence="3 4">G707</strain>
    </source>
</reference>
<dbReference type="SUPFAM" id="SSF53720">
    <property type="entry name" value="ALDH-like"/>
    <property type="match status" value="1"/>
</dbReference>
<comment type="caution">
    <text evidence="3">The sequence shown here is derived from an EMBL/GenBank/DDBJ whole genome shotgun (WGS) entry which is preliminary data.</text>
</comment>
<dbReference type="STRING" id="1088869.GMO_08560"/>
<dbReference type="RefSeq" id="WP_008851005.1">
    <property type="nucleotide sequence ID" value="NZ_AGQV01000001.1"/>
</dbReference>
<evidence type="ECO:0000256" key="1">
    <source>
        <dbReference type="ARBA" id="ARBA00023002"/>
    </source>
</evidence>
<accession>G6XH90</accession>
<dbReference type="GO" id="GO:0016491">
    <property type="term" value="F:oxidoreductase activity"/>
    <property type="evidence" value="ECO:0007669"/>
    <property type="project" value="UniProtKB-KW"/>
</dbReference>
<proteinExistence type="predicted"/>
<evidence type="ECO:0000313" key="3">
    <source>
        <dbReference type="EMBL" id="EHH69548.1"/>
    </source>
</evidence>
<dbReference type="Proteomes" id="UP000004949">
    <property type="component" value="Unassembled WGS sequence"/>
</dbReference>
<evidence type="ECO:0000259" key="2">
    <source>
        <dbReference type="Pfam" id="PF00171"/>
    </source>
</evidence>
<dbReference type="EMBL" id="AGQV01000001">
    <property type="protein sequence ID" value="EHH69548.1"/>
    <property type="molecule type" value="Genomic_DNA"/>
</dbReference>